<dbReference type="EMBL" id="JALN02000001">
    <property type="protein sequence ID" value="KDF00611.1"/>
    <property type="molecule type" value="Genomic_DNA"/>
</dbReference>
<sequence length="351" mass="35958">MAAARVVGQLGTLAFGVGVGFLIAMGCGGAVASASPGGTGHSAAGSANSSHPASPGRSHVTVLNTPKTAAAQQTSSISTVPTSASMTLATAKSTPAAPHLPTPVEVQNTVEGAVQNARRDLVALEQRVETEVKRDVAGLSRALGVTPAKPKFYGNLDNAKYWAEQNAQNCVLMASASVVGQLTGTMPTEQQIADQATSTQSVVNPSRKMYLGLNTQDRVAIGDAEALMKQYYGVDSTTTRYNRSQGATALRNVEAALKAGEAVMVGVDGDTIYTALKSNATPEAIAEQADHEVSIIGYNATTRTVYINDSGVSNGAGMAVPLKVFIKAWAADDFETTSAVLAQASSAAIAA</sequence>
<keyword evidence="5" id="KW-1185">Reference proteome</keyword>
<evidence type="ECO:0000259" key="3">
    <source>
        <dbReference type="Pfam" id="PF13529"/>
    </source>
</evidence>
<name>A0A064CJU1_9MYCO</name>
<feature type="coiled-coil region" evidence="1">
    <location>
        <begin position="107"/>
        <end position="134"/>
    </location>
</feature>
<reference evidence="4" key="1">
    <citation type="submission" date="2014-05" db="EMBL/GenBank/DDBJ databases">
        <title>Genome sequence of Mycobacterium aromaticivorans strain JS19b1T (= DSM 45407T).</title>
        <authorList>
            <person name="Kwak Y."/>
            <person name="Park G.-S."/>
            <person name="Li Q.X."/>
            <person name="Lee S.-E."/>
            <person name="Shin J.-H."/>
        </authorList>
    </citation>
    <scope>NUCLEOTIDE SEQUENCE [LARGE SCALE GENOMIC DNA]</scope>
    <source>
        <strain evidence="4">JS19b1</strain>
    </source>
</reference>
<evidence type="ECO:0000313" key="5">
    <source>
        <dbReference type="Proteomes" id="UP000022835"/>
    </source>
</evidence>
<comment type="caution">
    <text evidence="4">The sequence shown here is derived from an EMBL/GenBank/DDBJ whole genome shotgun (WGS) entry which is preliminary data.</text>
</comment>
<dbReference type="Proteomes" id="UP000022835">
    <property type="component" value="Unassembled WGS sequence"/>
</dbReference>
<gene>
    <name evidence="4" type="ORF">Y900_017085</name>
</gene>
<protein>
    <recommendedName>
        <fullName evidence="3">Peptidase C39-like domain-containing protein</fullName>
    </recommendedName>
</protein>
<dbReference type="Pfam" id="PF13529">
    <property type="entry name" value="Peptidase_C39_2"/>
    <property type="match status" value="1"/>
</dbReference>
<dbReference type="OrthoDB" id="461196at2"/>
<dbReference type="RefSeq" id="WP_051660109.1">
    <property type="nucleotide sequence ID" value="NZ_JALN02000001.1"/>
</dbReference>
<dbReference type="PROSITE" id="PS51257">
    <property type="entry name" value="PROKAR_LIPOPROTEIN"/>
    <property type="match status" value="1"/>
</dbReference>
<accession>A0A064CJU1</accession>
<feature type="compositionally biased region" description="Low complexity" evidence="2">
    <location>
        <begin position="34"/>
        <end position="56"/>
    </location>
</feature>
<dbReference type="InterPro" id="IPR039564">
    <property type="entry name" value="Peptidase_C39-like"/>
</dbReference>
<evidence type="ECO:0000256" key="2">
    <source>
        <dbReference type="SAM" id="MobiDB-lite"/>
    </source>
</evidence>
<dbReference type="STRING" id="1440774.Y900_017085"/>
<feature type="domain" description="Peptidase C39-like" evidence="3">
    <location>
        <begin position="164"/>
        <end position="310"/>
    </location>
</feature>
<keyword evidence="1" id="KW-0175">Coiled coil</keyword>
<organism evidence="4 5">
    <name type="scientific">Mycolicibacterium aromaticivorans JS19b1 = JCM 16368</name>
    <dbReference type="NCBI Taxonomy" id="1440774"/>
    <lineage>
        <taxon>Bacteria</taxon>
        <taxon>Bacillati</taxon>
        <taxon>Actinomycetota</taxon>
        <taxon>Actinomycetes</taxon>
        <taxon>Mycobacteriales</taxon>
        <taxon>Mycobacteriaceae</taxon>
        <taxon>Mycolicibacterium</taxon>
    </lineage>
</organism>
<dbReference type="eggNOG" id="COG3271">
    <property type="taxonomic scope" value="Bacteria"/>
</dbReference>
<dbReference type="AlphaFoldDB" id="A0A064CJU1"/>
<feature type="region of interest" description="Disordered" evidence="2">
    <location>
        <begin position="34"/>
        <end position="60"/>
    </location>
</feature>
<proteinExistence type="predicted"/>
<evidence type="ECO:0000256" key="1">
    <source>
        <dbReference type="SAM" id="Coils"/>
    </source>
</evidence>
<evidence type="ECO:0000313" key="4">
    <source>
        <dbReference type="EMBL" id="KDF00611.1"/>
    </source>
</evidence>